<accession>A0ABQ9E657</accession>
<dbReference type="Gene3D" id="3.10.100.10">
    <property type="entry name" value="Mannose-Binding Protein A, subunit A"/>
    <property type="match status" value="1"/>
</dbReference>
<sequence>MKSDQRFTFTDWSAEIDDVHENNFLKQEAKTAYAPDPRGFGFWIGGSDVEVEGEYKWMKSDQRFTFTDWSGTGPSNSGGHEDCVHIAPDTFQWNDIDCSTKLFYICET</sequence>
<dbReference type="PROSITE" id="PS50041">
    <property type="entry name" value="C_TYPE_LECTIN_2"/>
    <property type="match status" value="1"/>
</dbReference>
<dbReference type="InterPro" id="IPR001304">
    <property type="entry name" value="C-type_lectin-like"/>
</dbReference>
<dbReference type="InterPro" id="IPR050111">
    <property type="entry name" value="C-type_lectin/snaclec_domain"/>
</dbReference>
<feature type="domain" description="C-type lectin" evidence="2">
    <location>
        <begin position="14"/>
        <end position="107"/>
    </location>
</feature>
<dbReference type="CDD" id="cd00037">
    <property type="entry name" value="CLECT"/>
    <property type="match status" value="1"/>
</dbReference>
<name>A0ABQ9E657_TEGGR</name>
<reference evidence="3 4" key="1">
    <citation type="submission" date="2022-12" db="EMBL/GenBank/DDBJ databases">
        <title>Chromosome-level genome of Tegillarca granosa.</title>
        <authorList>
            <person name="Kim J."/>
        </authorList>
    </citation>
    <scope>NUCLEOTIDE SEQUENCE [LARGE SCALE GENOMIC DNA]</scope>
    <source>
        <strain evidence="3">Teg-2019</strain>
        <tissue evidence="3">Adductor muscle</tissue>
    </source>
</reference>
<evidence type="ECO:0000313" key="4">
    <source>
        <dbReference type="Proteomes" id="UP001217089"/>
    </source>
</evidence>
<dbReference type="InterPro" id="IPR018378">
    <property type="entry name" value="C-type_lectin_CS"/>
</dbReference>
<evidence type="ECO:0000256" key="1">
    <source>
        <dbReference type="ARBA" id="ARBA00023157"/>
    </source>
</evidence>
<dbReference type="PROSITE" id="PS00615">
    <property type="entry name" value="C_TYPE_LECTIN_1"/>
    <property type="match status" value="1"/>
</dbReference>
<comment type="caution">
    <text evidence="3">The sequence shown here is derived from an EMBL/GenBank/DDBJ whole genome shotgun (WGS) entry which is preliminary data.</text>
</comment>
<keyword evidence="4" id="KW-1185">Reference proteome</keyword>
<keyword evidence="1" id="KW-1015">Disulfide bond</keyword>
<feature type="non-terminal residue" evidence="3">
    <location>
        <position position="108"/>
    </location>
</feature>
<evidence type="ECO:0000259" key="2">
    <source>
        <dbReference type="PROSITE" id="PS50041"/>
    </source>
</evidence>
<proteinExistence type="predicted"/>
<evidence type="ECO:0000313" key="3">
    <source>
        <dbReference type="EMBL" id="KAJ8300834.1"/>
    </source>
</evidence>
<dbReference type="Proteomes" id="UP001217089">
    <property type="component" value="Unassembled WGS sequence"/>
</dbReference>
<dbReference type="SMART" id="SM00034">
    <property type="entry name" value="CLECT"/>
    <property type="match status" value="1"/>
</dbReference>
<dbReference type="SUPFAM" id="SSF56436">
    <property type="entry name" value="C-type lectin-like"/>
    <property type="match status" value="1"/>
</dbReference>
<gene>
    <name evidence="3" type="ORF">KUTeg_022353</name>
</gene>
<dbReference type="Pfam" id="PF00059">
    <property type="entry name" value="Lectin_C"/>
    <property type="match status" value="1"/>
</dbReference>
<dbReference type="InterPro" id="IPR016186">
    <property type="entry name" value="C-type_lectin-like/link_sf"/>
</dbReference>
<organism evidence="3 4">
    <name type="scientific">Tegillarca granosa</name>
    <name type="common">Malaysian cockle</name>
    <name type="synonym">Anadara granosa</name>
    <dbReference type="NCBI Taxonomy" id="220873"/>
    <lineage>
        <taxon>Eukaryota</taxon>
        <taxon>Metazoa</taxon>
        <taxon>Spiralia</taxon>
        <taxon>Lophotrochozoa</taxon>
        <taxon>Mollusca</taxon>
        <taxon>Bivalvia</taxon>
        <taxon>Autobranchia</taxon>
        <taxon>Pteriomorphia</taxon>
        <taxon>Arcoida</taxon>
        <taxon>Arcoidea</taxon>
        <taxon>Arcidae</taxon>
        <taxon>Tegillarca</taxon>
    </lineage>
</organism>
<dbReference type="PANTHER" id="PTHR22803">
    <property type="entry name" value="MANNOSE, PHOSPHOLIPASE, LECTIN RECEPTOR RELATED"/>
    <property type="match status" value="1"/>
</dbReference>
<dbReference type="EMBL" id="JARBDR010000919">
    <property type="protein sequence ID" value="KAJ8300834.1"/>
    <property type="molecule type" value="Genomic_DNA"/>
</dbReference>
<dbReference type="InterPro" id="IPR016187">
    <property type="entry name" value="CTDL_fold"/>
</dbReference>
<protein>
    <recommendedName>
        <fullName evidence="2">C-type lectin domain-containing protein</fullName>
    </recommendedName>
</protein>